<evidence type="ECO:0000313" key="1">
    <source>
        <dbReference type="EMBL" id="CDM96524.1"/>
    </source>
</evidence>
<proteinExistence type="predicted"/>
<dbReference type="RefSeq" id="WP_008052333.1">
    <property type="nucleotide sequence ID" value="NZ_FO818640.1"/>
</dbReference>
<reference evidence="1 2" key="1">
    <citation type="submission" date="2014-02" db="EMBL/GenBank/DDBJ databases">
        <authorList>
            <person name="Genoscope - CEA"/>
        </authorList>
    </citation>
    <scope>NUCLEOTIDE SEQUENCE [LARGE SCALE GENOMIC DNA]</scope>
    <source>
        <strain evidence="1 2">PCC 8005</strain>
    </source>
</reference>
<gene>
    <name evidence="1" type="ORF">ARTHRO_40933</name>
</gene>
<organism evidence="1 2">
    <name type="scientific">Limnospira indica PCC 8005</name>
    <dbReference type="NCBI Taxonomy" id="376219"/>
    <lineage>
        <taxon>Bacteria</taxon>
        <taxon>Bacillati</taxon>
        <taxon>Cyanobacteriota</taxon>
        <taxon>Cyanophyceae</taxon>
        <taxon>Oscillatoriophycideae</taxon>
        <taxon>Oscillatoriales</taxon>
        <taxon>Sirenicapillariaceae</taxon>
        <taxon>Limnospira</taxon>
    </lineage>
</organism>
<dbReference type="AlphaFoldDB" id="A0A9P1P0J3"/>
<sequence length="67" mass="7620">MRLFEPIAVSIINKFYLKLGCHCPRDNYISVPLGIKVDPIKDTIIEIYAANDDKDSDRLITTDPINL</sequence>
<evidence type="ECO:0000313" key="2">
    <source>
        <dbReference type="Proteomes" id="UP000032946"/>
    </source>
</evidence>
<keyword evidence="2" id="KW-1185">Reference proteome</keyword>
<name>A0A9P1P0J3_9CYAN</name>
<protein>
    <submittedName>
        <fullName evidence="1">Uncharacterized protein</fullName>
    </submittedName>
</protein>
<dbReference type="EMBL" id="FO818640">
    <property type="protein sequence ID" value="CDM96524.1"/>
    <property type="molecule type" value="Genomic_DNA"/>
</dbReference>
<accession>A0A9P1P0J3</accession>
<dbReference type="Proteomes" id="UP000032946">
    <property type="component" value="Chromosome"/>
</dbReference>